<protein>
    <submittedName>
        <fullName evidence="1">Uncharacterized protein</fullName>
    </submittedName>
</protein>
<organism evidence="1 2">
    <name type="scientific">Sphingobacterium yanglingense</name>
    <dbReference type="NCBI Taxonomy" id="1437280"/>
    <lineage>
        <taxon>Bacteria</taxon>
        <taxon>Pseudomonadati</taxon>
        <taxon>Bacteroidota</taxon>
        <taxon>Sphingobacteriia</taxon>
        <taxon>Sphingobacteriales</taxon>
        <taxon>Sphingobacteriaceae</taxon>
        <taxon>Sphingobacterium</taxon>
    </lineage>
</organism>
<dbReference type="Proteomes" id="UP000295292">
    <property type="component" value="Unassembled WGS sequence"/>
</dbReference>
<proteinExistence type="predicted"/>
<name>A0A4R6WKK1_9SPHI</name>
<evidence type="ECO:0000313" key="1">
    <source>
        <dbReference type="EMBL" id="TDQ79457.1"/>
    </source>
</evidence>
<dbReference type="EMBL" id="SNYV01000011">
    <property type="protein sequence ID" value="TDQ79457.1"/>
    <property type="molecule type" value="Genomic_DNA"/>
</dbReference>
<gene>
    <name evidence="1" type="ORF">CLV99_0895</name>
</gene>
<comment type="caution">
    <text evidence="1">The sequence shown here is derived from an EMBL/GenBank/DDBJ whole genome shotgun (WGS) entry which is preliminary data.</text>
</comment>
<evidence type="ECO:0000313" key="2">
    <source>
        <dbReference type="Proteomes" id="UP000295292"/>
    </source>
</evidence>
<accession>A0A4R6WKK1</accession>
<dbReference type="AlphaFoldDB" id="A0A4R6WKK1"/>
<keyword evidence="2" id="KW-1185">Reference proteome</keyword>
<reference evidence="1 2" key="1">
    <citation type="submission" date="2019-03" db="EMBL/GenBank/DDBJ databases">
        <title>Genomic Encyclopedia of Archaeal and Bacterial Type Strains, Phase II (KMG-II): from individual species to whole genera.</title>
        <authorList>
            <person name="Goeker M."/>
        </authorList>
    </citation>
    <scope>NUCLEOTIDE SEQUENCE [LARGE SCALE GENOMIC DNA]</scope>
    <source>
        <strain evidence="1 2">DSM 28353</strain>
    </source>
</reference>
<sequence length="87" mass="9912">MNKMVNEIYYSGGTFLSTNKSTQPKKGRIDIEPPFEIRATDLSFLSTEEPSPESKRYLLKTLKLLLFILSSISVVLQAPERGITRYL</sequence>